<dbReference type="PANTHER" id="PTHR43877:SF2">
    <property type="entry name" value="AMINOALKYLPHOSPHONATE N-ACETYLTRANSFERASE-RELATED"/>
    <property type="match status" value="1"/>
</dbReference>
<evidence type="ECO:0000256" key="2">
    <source>
        <dbReference type="ARBA" id="ARBA00023315"/>
    </source>
</evidence>
<name>A0ABP7B160_9MICO</name>
<keyword evidence="5" id="KW-1185">Reference proteome</keyword>
<evidence type="ECO:0000313" key="5">
    <source>
        <dbReference type="Proteomes" id="UP001410795"/>
    </source>
</evidence>
<keyword evidence="1" id="KW-0808">Transferase</keyword>
<evidence type="ECO:0000259" key="3">
    <source>
        <dbReference type="PROSITE" id="PS51186"/>
    </source>
</evidence>
<dbReference type="PROSITE" id="PS51186">
    <property type="entry name" value="GNAT"/>
    <property type="match status" value="1"/>
</dbReference>
<gene>
    <name evidence="4" type="ORF">GCM10022202_01320</name>
</gene>
<protein>
    <submittedName>
        <fullName evidence="4">GNAT family N-acetyltransferase</fullName>
    </submittedName>
</protein>
<dbReference type="EMBL" id="BAAAYV010000002">
    <property type="protein sequence ID" value="GAA3645819.1"/>
    <property type="molecule type" value="Genomic_DNA"/>
</dbReference>
<comment type="caution">
    <text evidence="4">The sequence shown here is derived from an EMBL/GenBank/DDBJ whole genome shotgun (WGS) entry which is preliminary data.</text>
</comment>
<reference evidence="5" key="1">
    <citation type="journal article" date="2019" name="Int. J. Syst. Evol. Microbiol.">
        <title>The Global Catalogue of Microorganisms (GCM) 10K type strain sequencing project: providing services to taxonomists for standard genome sequencing and annotation.</title>
        <authorList>
            <consortium name="The Broad Institute Genomics Platform"/>
            <consortium name="The Broad Institute Genome Sequencing Center for Infectious Disease"/>
            <person name="Wu L."/>
            <person name="Ma J."/>
        </authorList>
    </citation>
    <scope>NUCLEOTIDE SEQUENCE [LARGE SCALE GENOMIC DNA]</scope>
    <source>
        <strain evidence="5">JCM 16546</strain>
    </source>
</reference>
<dbReference type="Proteomes" id="UP001410795">
    <property type="component" value="Unassembled WGS sequence"/>
</dbReference>
<feature type="domain" description="N-acetyltransferase" evidence="3">
    <location>
        <begin position="4"/>
        <end position="165"/>
    </location>
</feature>
<dbReference type="InterPro" id="IPR016181">
    <property type="entry name" value="Acyl_CoA_acyltransferase"/>
</dbReference>
<evidence type="ECO:0000256" key="1">
    <source>
        <dbReference type="ARBA" id="ARBA00022679"/>
    </source>
</evidence>
<organism evidence="4 5">
    <name type="scientific">Microbacterium marinilacus</name>
    <dbReference type="NCBI Taxonomy" id="415209"/>
    <lineage>
        <taxon>Bacteria</taxon>
        <taxon>Bacillati</taxon>
        <taxon>Actinomycetota</taxon>
        <taxon>Actinomycetes</taxon>
        <taxon>Micrococcales</taxon>
        <taxon>Microbacteriaceae</taxon>
        <taxon>Microbacterium</taxon>
    </lineage>
</organism>
<dbReference type="InterPro" id="IPR050832">
    <property type="entry name" value="Bact_Acetyltransf"/>
</dbReference>
<keyword evidence="2" id="KW-0012">Acyltransferase</keyword>
<sequence length="165" mass="18480">MSFTIHRPVADDWEAFRDLRLRMLRDTPIAYGETLKQALRLDDDEWRSRALRAVQSGNTAAVAVAQDGAWVGIMRGYVSQRRGPMLVGVFVDPGARGAGAGVADALLDVVVEWARGEGNALRLDVHADNPRAIAFYRRRGFEDTGRRIPYELPPFGEELEMELRL</sequence>
<dbReference type="Gene3D" id="3.40.630.30">
    <property type="match status" value="1"/>
</dbReference>
<proteinExistence type="predicted"/>
<dbReference type="PANTHER" id="PTHR43877">
    <property type="entry name" value="AMINOALKYLPHOSPHONATE N-ACETYLTRANSFERASE-RELATED-RELATED"/>
    <property type="match status" value="1"/>
</dbReference>
<dbReference type="RefSeq" id="WP_221857649.1">
    <property type="nucleotide sequence ID" value="NZ_BAAAYV010000002.1"/>
</dbReference>
<dbReference type="InterPro" id="IPR000182">
    <property type="entry name" value="GNAT_dom"/>
</dbReference>
<evidence type="ECO:0000313" key="4">
    <source>
        <dbReference type="EMBL" id="GAA3645819.1"/>
    </source>
</evidence>
<dbReference type="SUPFAM" id="SSF55729">
    <property type="entry name" value="Acyl-CoA N-acyltransferases (Nat)"/>
    <property type="match status" value="1"/>
</dbReference>
<accession>A0ABP7B160</accession>
<dbReference type="Pfam" id="PF00583">
    <property type="entry name" value="Acetyltransf_1"/>
    <property type="match status" value="1"/>
</dbReference>